<organism evidence="2 3">
    <name type="scientific">Microvirga arabica</name>
    <dbReference type="NCBI Taxonomy" id="1128671"/>
    <lineage>
        <taxon>Bacteria</taxon>
        <taxon>Pseudomonadati</taxon>
        <taxon>Pseudomonadota</taxon>
        <taxon>Alphaproteobacteria</taxon>
        <taxon>Hyphomicrobiales</taxon>
        <taxon>Methylobacteriaceae</taxon>
        <taxon>Microvirga</taxon>
    </lineage>
</organism>
<evidence type="ECO:0000259" key="1">
    <source>
        <dbReference type="Pfam" id="PF03466"/>
    </source>
</evidence>
<proteinExistence type="predicted"/>
<dbReference type="EMBL" id="JBHOMY010000081">
    <property type="protein sequence ID" value="MFC1459097.1"/>
    <property type="molecule type" value="Genomic_DNA"/>
</dbReference>
<dbReference type="RefSeq" id="WP_203271409.1">
    <property type="nucleotide sequence ID" value="NZ_JAFBID010000012.1"/>
</dbReference>
<reference evidence="2 3" key="1">
    <citation type="submission" date="2024-09" db="EMBL/GenBank/DDBJ databases">
        <title>Nodulacao em especies de Leguminosae Basais da Amazonia e Caracterizacao dos Rizobios e Bacterias Associadas aos Nodulos.</title>
        <authorList>
            <person name="Jambeiro I.C.A."/>
            <person name="Lopes I.S."/>
            <person name="Aguiar E.R.G.R."/>
            <person name="Santos A.F.J."/>
            <person name="Dos Santos J.M.F."/>
            <person name="Gross E."/>
        </authorList>
    </citation>
    <scope>NUCLEOTIDE SEQUENCE [LARGE SCALE GENOMIC DNA]</scope>
    <source>
        <strain evidence="2 3">BRUESC1165</strain>
    </source>
</reference>
<feature type="domain" description="LysR substrate-binding" evidence="1">
    <location>
        <begin position="27"/>
        <end position="104"/>
    </location>
</feature>
<dbReference type="Gene3D" id="3.40.190.290">
    <property type="match status" value="1"/>
</dbReference>
<sequence>MSAEHPIENLGDLVRPPVQATGSRYLGRSWIVTDFSAKLSLIRAGLGWGYVPRHLLNAQNVDGILQELDVEDPHRQSEYPVFAVHHKVRKLEPAAQRLVELLWQTTI</sequence>
<dbReference type="SUPFAM" id="SSF53850">
    <property type="entry name" value="Periplasmic binding protein-like II"/>
    <property type="match status" value="1"/>
</dbReference>
<keyword evidence="3" id="KW-1185">Reference proteome</keyword>
<dbReference type="InterPro" id="IPR005119">
    <property type="entry name" value="LysR_subst-bd"/>
</dbReference>
<protein>
    <submittedName>
        <fullName evidence="2">LysR substrate-binding domain-containing protein</fullName>
    </submittedName>
</protein>
<evidence type="ECO:0000313" key="3">
    <source>
        <dbReference type="Proteomes" id="UP001593940"/>
    </source>
</evidence>
<dbReference type="Pfam" id="PF03466">
    <property type="entry name" value="LysR_substrate"/>
    <property type="match status" value="1"/>
</dbReference>
<comment type="caution">
    <text evidence="2">The sequence shown here is derived from an EMBL/GenBank/DDBJ whole genome shotgun (WGS) entry which is preliminary data.</text>
</comment>
<evidence type="ECO:0000313" key="2">
    <source>
        <dbReference type="EMBL" id="MFC1459097.1"/>
    </source>
</evidence>
<name>A0ABV6YCV3_9HYPH</name>
<gene>
    <name evidence="2" type="ORF">ACETIH_20805</name>
</gene>
<dbReference type="Proteomes" id="UP001593940">
    <property type="component" value="Unassembled WGS sequence"/>
</dbReference>
<accession>A0ABV6YCV3</accession>